<dbReference type="OrthoDB" id="6198507at2"/>
<name>A0A4V2P7S6_9GAMM</name>
<accession>A0A4V2P7S6</accession>
<reference evidence="2 3" key="1">
    <citation type="submission" date="2019-03" db="EMBL/GenBank/DDBJ databases">
        <title>Genomic Encyclopedia of Type Strains, Phase IV (KMG-IV): sequencing the most valuable type-strain genomes for metagenomic binning, comparative biology and taxonomic classification.</title>
        <authorList>
            <person name="Goeker M."/>
        </authorList>
    </citation>
    <scope>NUCLEOTIDE SEQUENCE [LARGE SCALE GENOMIC DNA]</scope>
    <source>
        <strain evidence="2 3">DSM 24830</strain>
    </source>
</reference>
<keyword evidence="1" id="KW-0732">Signal</keyword>
<evidence type="ECO:0000256" key="1">
    <source>
        <dbReference type="SAM" id="SignalP"/>
    </source>
</evidence>
<proteinExistence type="predicted"/>
<dbReference type="InterPro" id="IPR025500">
    <property type="entry name" value="DUF4390"/>
</dbReference>
<evidence type="ECO:0000313" key="3">
    <source>
        <dbReference type="Proteomes" id="UP000294887"/>
    </source>
</evidence>
<gene>
    <name evidence="2" type="ORF">EV695_3733</name>
</gene>
<evidence type="ECO:0000313" key="2">
    <source>
        <dbReference type="EMBL" id="TCJ82995.1"/>
    </source>
</evidence>
<keyword evidence="3" id="KW-1185">Reference proteome</keyword>
<protein>
    <submittedName>
        <fullName evidence="2">Uncharacterized protein DUF4390</fullName>
    </submittedName>
</protein>
<dbReference type="Pfam" id="PF14334">
    <property type="entry name" value="DUF4390"/>
    <property type="match status" value="1"/>
</dbReference>
<organism evidence="2 3">
    <name type="scientific">Cocleimonas flava</name>
    <dbReference type="NCBI Taxonomy" id="634765"/>
    <lineage>
        <taxon>Bacteria</taxon>
        <taxon>Pseudomonadati</taxon>
        <taxon>Pseudomonadota</taxon>
        <taxon>Gammaproteobacteria</taxon>
        <taxon>Thiotrichales</taxon>
        <taxon>Thiotrichaceae</taxon>
        <taxon>Cocleimonas</taxon>
    </lineage>
</organism>
<dbReference type="RefSeq" id="WP_131907489.1">
    <property type="nucleotide sequence ID" value="NZ_BAAAFU010000007.1"/>
</dbReference>
<feature type="chain" id="PRO_5020327822" evidence="1">
    <location>
        <begin position="27"/>
        <end position="190"/>
    </location>
</feature>
<sequence length="190" mass="21859">MSGFSKIFFPLMMVFLMAFPSLNLSAGDIDFKDFSIKGTPERFEVSTRIEYKLTDYLSEALKNGVTLNSRVQFLLGEHSSWWFNKDVPILTVNYQLKYHALSRHYVLSRSDTNEHWNFSSLSASLRKLGELKHFVLPDISESLNDKDDGEFYIFAIADMVPATLRLPLRIQSLFSDQYSLTSEGVLWPLP</sequence>
<dbReference type="Proteomes" id="UP000294887">
    <property type="component" value="Unassembled WGS sequence"/>
</dbReference>
<dbReference type="AlphaFoldDB" id="A0A4V2P7S6"/>
<comment type="caution">
    <text evidence="2">The sequence shown here is derived from an EMBL/GenBank/DDBJ whole genome shotgun (WGS) entry which is preliminary data.</text>
</comment>
<dbReference type="EMBL" id="SMFQ01000005">
    <property type="protein sequence ID" value="TCJ82995.1"/>
    <property type="molecule type" value="Genomic_DNA"/>
</dbReference>
<feature type="signal peptide" evidence="1">
    <location>
        <begin position="1"/>
        <end position="26"/>
    </location>
</feature>